<dbReference type="InterPro" id="IPR032834">
    <property type="entry name" value="NatK-like_C"/>
</dbReference>
<feature type="transmembrane region" description="Helical" evidence="1">
    <location>
        <begin position="195"/>
        <end position="218"/>
    </location>
</feature>
<feature type="transmembrane region" description="Helical" evidence="1">
    <location>
        <begin position="6"/>
        <end position="24"/>
    </location>
</feature>
<dbReference type="STRING" id="168384.SAMN05660368_03422"/>
<evidence type="ECO:0000313" key="3">
    <source>
        <dbReference type="EMBL" id="EET58842.1"/>
    </source>
</evidence>
<keyword evidence="1" id="KW-1133">Transmembrane helix</keyword>
<accession>C6LKE3</accession>
<keyword evidence="1" id="KW-0472">Membrane</keyword>
<evidence type="ECO:0000259" key="2">
    <source>
        <dbReference type="Pfam" id="PF14501"/>
    </source>
</evidence>
<dbReference type="Proteomes" id="UP000005561">
    <property type="component" value="Unassembled WGS sequence"/>
</dbReference>
<evidence type="ECO:0000313" key="4">
    <source>
        <dbReference type="Proteomes" id="UP000005561"/>
    </source>
</evidence>
<proteinExistence type="predicted"/>
<dbReference type="Gene3D" id="3.30.565.10">
    <property type="entry name" value="Histidine kinase-like ATPase, C-terminal domain"/>
    <property type="match status" value="1"/>
</dbReference>
<keyword evidence="4" id="KW-1185">Reference proteome</keyword>
<feature type="transmembrane region" description="Helical" evidence="1">
    <location>
        <begin position="60"/>
        <end position="77"/>
    </location>
</feature>
<feature type="transmembrane region" description="Helical" evidence="1">
    <location>
        <begin position="36"/>
        <end position="54"/>
    </location>
</feature>
<dbReference type="Pfam" id="PF14501">
    <property type="entry name" value="HATPase_c_5"/>
    <property type="match status" value="1"/>
</dbReference>
<dbReference type="SUPFAM" id="SSF55874">
    <property type="entry name" value="ATPase domain of HSP90 chaperone/DNA topoisomerase II/histidine kinase"/>
    <property type="match status" value="1"/>
</dbReference>
<dbReference type="InterPro" id="IPR036890">
    <property type="entry name" value="HATPase_C_sf"/>
</dbReference>
<dbReference type="RefSeq" id="WP_006863892.1">
    <property type="nucleotide sequence ID" value="NZ_ACCL02000024.1"/>
</dbReference>
<protein>
    <recommendedName>
        <fullName evidence="2">Sensor histidine kinase NatK-like C-terminal domain-containing protein</fullName>
    </recommendedName>
</protein>
<dbReference type="PANTHER" id="PTHR40448:SF1">
    <property type="entry name" value="TWO-COMPONENT SENSOR HISTIDINE KINASE"/>
    <property type="match status" value="1"/>
</dbReference>
<sequence>MTEFLSPVLELSVILPGLLLAYLPMKHYLKLPPRKLAALAVPFSLLLCLLGGALCFFGSVPALYMLFPVALAAGIFYHSTLDITPWKSACVFLAIFGCFSCLGSVANAIDISAWRSGDALWFSPSASLAWLLMCCIFLAAVWYPATHAARTLLEDNSFAQTWYVFWILPVLFIALNLFMRPLHPELLSEGRLLPMYIVVSLSMLALLLLFYGLFYLMASSLNRNSQLWQENERLSMQRERYDSLKKAIDETREARHDMRHHFDALLRLASQKKWDALTEYLSSVRERIPDTEIYLCDNQAVDGVAGHYALRFGNAGVPFSCKLDLPAHLPVPETDLCSILANLFENALEASLKTAPEKRNVHVQAYLHSGNVILLTVENAFDGEIREKNGVLQSSKRRSPGLGTQSVRHIAERNGGYCRFLYEDGRFIANVMLRAETEAQES</sequence>
<feature type="transmembrane region" description="Helical" evidence="1">
    <location>
        <begin position="121"/>
        <end position="143"/>
    </location>
</feature>
<dbReference type="PANTHER" id="PTHR40448">
    <property type="entry name" value="TWO-COMPONENT SENSOR HISTIDINE KINASE"/>
    <property type="match status" value="1"/>
</dbReference>
<dbReference type="AlphaFoldDB" id="C6LKE3"/>
<comment type="caution">
    <text evidence="3">The sequence shown here is derived from an EMBL/GenBank/DDBJ whole genome shotgun (WGS) entry which is preliminary data.</text>
</comment>
<dbReference type="OrthoDB" id="3173688at2"/>
<organism evidence="3 4">
    <name type="scientific">Marvinbryantia formatexigens DSM 14469</name>
    <dbReference type="NCBI Taxonomy" id="478749"/>
    <lineage>
        <taxon>Bacteria</taxon>
        <taxon>Bacillati</taxon>
        <taxon>Bacillota</taxon>
        <taxon>Clostridia</taxon>
        <taxon>Lachnospirales</taxon>
        <taxon>Lachnospiraceae</taxon>
        <taxon>Marvinbryantia</taxon>
    </lineage>
</organism>
<dbReference type="EMBL" id="ACCL02000024">
    <property type="protein sequence ID" value="EET58842.1"/>
    <property type="molecule type" value="Genomic_DNA"/>
</dbReference>
<dbReference type="eggNOG" id="COG3290">
    <property type="taxonomic scope" value="Bacteria"/>
</dbReference>
<reference evidence="3" key="1">
    <citation type="submission" date="2009-07" db="EMBL/GenBank/DDBJ databases">
        <authorList>
            <person name="Weinstock G."/>
            <person name="Sodergren E."/>
            <person name="Clifton S."/>
            <person name="Fulton L."/>
            <person name="Fulton B."/>
            <person name="Courtney L."/>
            <person name="Fronick C."/>
            <person name="Harrison M."/>
            <person name="Strong C."/>
            <person name="Farmer C."/>
            <person name="Delahaunty K."/>
            <person name="Markovic C."/>
            <person name="Hall O."/>
            <person name="Minx P."/>
            <person name="Tomlinson C."/>
            <person name="Mitreva M."/>
            <person name="Nelson J."/>
            <person name="Hou S."/>
            <person name="Wollam A."/>
            <person name="Pepin K.H."/>
            <person name="Johnson M."/>
            <person name="Bhonagiri V."/>
            <person name="Nash W.E."/>
            <person name="Warren W."/>
            <person name="Chinwalla A."/>
            <person name="Mardis E.R."/>
            <person name="Wilson R.K."/>
        </authorList>
    </citation>
    <scope>NUCLEOTIDE SEQUENCE [LARGE SCALE GENOMIC DNA]</scope>
    <source>
        <strain evidence="3">DSM 14469</strain>
    </source>
</reference>
<keyword evidence="1" id="KW-0812">Transmembrane</keyword>
<dbReference type="GO" id="GO:0042802">
    <property type="term" value="F:identical protein binding"/>
    <property type="evidence" value="ECO:0007669"/>
    <property type="project" value="TreeGrafter"/>
</dbReference>
<name>C6LKE3_9FIRM</name>
<evidence type="ECO:0000256" key="1">
    <source>
        <dbReference type="SAM" id="Phobius"/>
    </source>
</evidence>
<feature type="domain" description="Sensor histidine kinase NatK-like C-terminal" evidence="2">
    <location>
        <begin position="334"/>
        <end position="433"/>
    </location>
</feature>
<dbReference type="CDD" id="cd16935">
    <property type="entry name" value="HATPase_AgrC-ComD-like"/>
    <property type="match status" value="1"/>
</dbReference>
<feature type="transmembrane region" description="Helical" evidence="1">
    <location>
        <begin position="89"/>
        <end position="109"/>
    </location>
</feature>
<gene>
    <name evidence="3" type="ORF">BRYFOR_09130</name>
</gene>
<feature type="transmembrane region" description="Helical" evidence="1">
    <location>
        <begin position="163"/>
        <end position="183"/>
    </location>
</feature>